<comment type="subcellular location">
    <subcellularLocation>
        <location evidence="1">Secreted</location>
        <location evidence="1">Cell wall</location>
    </subcellularLocation>
</comment>
<evidence type="ECO:0000256" key="6">
    <source>
        <dbReference type="ARBA" id="ARBA00023295"/>
    </source>
</evidence>
<dbReference type="InterPro" id="IPR011050">
    <property type="entry name" value="Pectin_lyase_fold/virulence"/>
</dbReference>
<feature type="active site" evidence="8">
    <location>
        <position position="237"/>
    </location>
</feature>
<reference evidence="11" key="1">
    <citation type="submission" date="2023-05" db="EMBL/GenBank/DDBJ databases">
        <title>Nepenthes gracilis genome sequencing.</title>
        <authorList>
            <person name="Fukushima K."/>
        </authorList>
    </citation>
    <scope>NUCLEOTIDE SEQUENCE</scope>
    <source>
        <strain evidence="11">SING2019-196</strain>
    </source>
</reference>
<dbReference type="AlphaFoldDB" id="A0AAD3Y5R4"/>
<evidence type="ECO:0000256" key="3">
    <source>
        <dbReference type="ARBA" id="ARBA00022512"/>
    </source>
</evidence>
<dbReference type="InterPro" id="IPR006626">
    <property type="entry name" value="PbH1"/>
</dbReference>
<evidence type="ECO:0000313" key="11">
    <source>
        <dbReference type="EMBL" id="GMH28575.1"/>
    </source>
</evidence>
<comment type="caution">
    <text evidence="11">The sequence shown here is derived from an EMBL/GenBank/DDBJ whole genome shotgun (WGS) entry which is preliminary data.</text>
</comment>
<evidence type="ECO:0000256" key="9">
    <source>
        <dbReference type="RuleBase" id="RU361169"/>
    </source>
</evidence>
<evidence type="ECO:0000256" key="1">
    <source>
        <dbReference type="ARBA" id="ARBA00004191"/>
    </source>
</evidence>
<feature type="chain" id="PRO_5041993129" description="Polygalacturonase" evidence="10">
    <location>
        <begin position="21"/>
        <end position="390"/>
    </location>
</feature>
<keyword evidence="7" id="KW-0961">Cell wall biogenesis/degradation</keyword>
<dbReference type="Pfam" id="PF00295">
    <property type="entry name" value="Glyco_hydro_28"/>
    <property type="match status" value="1"/>
</dbReference>
<evidence type="ECO:0000256" key="8">
    <source>
        <dbReference type="PROSITE-ProRule" id="PRU10052"/>
    </source>
</evidence>
<evidence type="ECO:0008006" key="13">
    <source>
        <dbReference type="Google" id="ProtNLM"/>
    </source>
</evidence>
<dbReference type="Proteomes" id="UP001279734">
    <property type="component" value="Unassembled WGS sequence"/>
</dbReference>
<dbReference type="PROSITE" id="PS00502">
    <property type="entry name" value="POLYGALACTURONASE"/>
    <property type="match status" value="1"/>
</dbReference>
<keyword evidence="6 9" id="KW-0326">Glycosidase</keyword>
<dbReference type="InterPro" id="IPR000743">
    <property type="entry name" value="Glyco_hydro_28"/>
</dbReference>
<evidence type="ECO:0000256" key="5">
    <source>
        <dbReference type="ARBA" id="ARBA00022801"/>
    </source>
</evidence>
<dbReference type="InterPro" id="IPR012334">
    <property type="entry name" value="Pectin_lyas_fold"/>
</dbReference>
<dbReference type="Gene3D" id="2.160.20.10">
    <property type="entry name" value="Single-stranded right-handed beta-helix, Pectin lyase-like"/>
    <property type="match status" value="1"/>
</dbReference>
<dbReference type="SUPFAM" id="SSF51126">
    <property type="entry name" value="Pectin lyase-like"/>
    <property type="match status" value="1"/>
</dbReference>
<keyword evidence="5 9" id="KW-0378">Hydrolase</keyword>
<dbReference type="PANTHER" id="PTHR31375">
    <property type="match status" value="1"/>
</dbReference>
<evidence type="ECO:0000256" key="2">
    <source>
        <dbReference type="ARBA" id="ARBA00008834"/>
    </source>
</evidence>
<comment type="similarity">
    <text evidence="2 9">Belongs to the glycosyl hydrolase 28 family.</text>
</comment>
<protein>
    <recommendedName>
        <fullName evidence="13">Polygalacturonase</fullName>
    </recommendedName>
</protein>
<proteinExistence type="inferred from homology"/>
<evidence type="ECO:0000256" key="7">
    <source>
        <dbReference type="ARBA" id="ARBA00023316"/>
    </source>
</evidence>
<dbReference type="GO" id="GO:0004650">
    <property type="term" value="F:polygalacturonase activity"/>
    <property type="evidence" value="ECO:0007669"/>
    <property type="project" value="InterPro"/>
</dbReference>
<gene>
    <name evidence="11" type="ORF">Nepgr_030418</name>
</gene>
<keyword evidence="10" id="KW-0732">Signal</keyword>
<dbReference type="GO" id="GO:0005975">
    <property type="term" value="P:carbohydrate metabolic process"/>
    <property type="evidence" value="ECO:0007669"/>
    <property type="project" value="InterPro"/>
</dbReference>
<feature type="signal peptide" evidence="10">
    <location>
        <begin position="1"/>
        <end position="20"/>
    </location>
</feature>
<dbReference type="GO" id="GO:0071555">
    <property type="term" value="P:cell wall organization"/>
    <property type="evidence" value="ECO:0007669"/>
    <property type="project" value="UniProtKB-KW"/>
</dbReference>
<organism evidence="11 12">
    <name type="scientific">Nepenthes gracilis</name>
    <name type="common">Slender pitcher plant</name>
    <dbReference type="NCBI Taxonomy" id="150966"/>
    <lineage>
        <taxon>Eukaryota</taxon>
        <taxon>Viridiplantae</taxon>
        <taxon>Streptophyta</taxon>
        <taxon>Embryophyta</taxon>
        <taxon>Tracheophyta</taxon>
        <taxon>Spermatophyta</taxon>
        <taxon>Magnoliopsida</taxon>
        <taxon>eudicotyledons</taxon>
        <taxon>Gunneridae</taxon>
        <taxon>Pentapetalae</taxon>
        <taxon>Caryophyllales</taxon>
        <taxon>Nepenthaceae</taxon>
        <taxon>Nepenthes</taxon>
    </lineage>
</organism>
<dbReference type="FunFam" id="2.160.20.10:FF:000004">
    <property type="entry name" value="Pectin lyase-like superfamily protein"/>
    <property type="match status" value="1"/>
</dbReference>
<keyword evidence="4" id="KW-0964">Secreted</keyword>
<sequence>MGLSLLFITIILYPALRSAADTYNVVDYGAKADGGTDSGKSFLSAWAAACGTSGPSTINVSSGKYLIGSPVVFSGKDCKSTDITFRIDGTLVASDYRKVGDADYWLKFDSVDGVTISGGILDGQGASLWACKNSRGGCPTGATSLRFTKSSNVAIYGLTSANAKLFHIAIDGSNNVKIRGVKVSAPGGSPNTDGIHVEQSNRVLISSAQIATGDDCISVGQGTSNLWIENVSCGPGHGISIGSLGKQMEEQGVENVTVKTVAFSGTENGVRIKCWARPSHGFVKNVVFQHANMFNVQNPIIIDQNYCPHDQGCPNKASGIKISGITYQDIQGSSATQVAVKFDCSPKHPCTDISLQDIKLTYNNQPAQSSCAYADGSTNGAVNPASCLKQ</sequence>
<keyword evidence="12" id="KW-1185">Reference proteome</keyword>
<evidence type="ECO:0000313" key="12">
    <source>
        <dbReference type="Proteomes" id="UP001279734"/>
    </source>
</evidence>
<dbReference type="EMBL" id="BSYO01000034">
    <property type="protein sequence ID" value="GMH28575.1"/>
    <property type="molecule type" value="Genomic_DNA"/>
</dbReference>
<dbReference type="SMART" id="SM00710">
    <property type="entry name" value="PbH1"/>
    <property type="match status" value="5"/>
</dbReference>
<evidence type="ECO:0000256" key="4">
    <source>
        <dbReference type="ARBA" id="ARBA00022525"/>
    </source>
</evidence>
<keyword evidence="3" id="KW-0134">Cell wall</keyword>
<name>A0AAD3Y5R4_NEPGR</name>
<evidence type="ECO:0000256" key="10">
    <source>
        <dbReference type="SAM" id="SignalP"/>
    </source>
</evidence>
<accession>A0AAD3Y5R4</accession>